<comment type="similarity">
    <text evidence="2">Belongs to the major facilitator superfamily. Nitrate/nitrite porter (TC 2.A.1.8) family.</text>
</comment>
<dbReference type="SUPFAM" id="SSF103473">
    <property type="entry name" value="MFS general substrate transporter"/>
    <property type="match status" value="1"/>
</dbReference>
<evidence type="ECO:0000313" key="12">
    <source>
        <dbReference type="Proteomes" id="UP000051936"/>
    </source>
</evidence>
<dbReference type="GO" id="GO:0015291">
    <property type="term" value="F:secondary active transmembrane transporter activity"/>
    <property type="evidence" value="ECO:0007669"/>
    <property type="project" value="UniProtKB-ARBA"/>
</dbReference>
<evidence type="ECO:0000256" key="5">
    <source>
        <dbReference type="ARBA" id="ARBA00022519"/>
    </source>
</evidence>
<feature type="transmembrane region" description="Helical" evidence="10">
    <location>
        <begin position="32"/>
        <end position="52"/>
    </location>
</feature>
<feature type="transmembrane region" description="Helical" evidence="10">
    <location>
        <begin position="276"/>
        <end position="295"/>
    </location>
</feature>
<dbReference type="RefSeq" id="WP_057753327.1">
    <property type="nucleotide sequence ID" value="NZ_LJYG01000104.1"/>
</dbReference>
<dbReference type="Pfam" id="PF07690">
    <property type="entry name" value="MFS_1"/>
    <property type="match status" value="1"/>
</dbReference>
<evidence type="ECO:0000256" key="10">
    <source>
        <dbReference type="SAM" id="Phobius"/>
    </source>
</evidence>
<dbReference type="PANTHER" id="PTHR23515">
    <property type="entry name" value="HIGH-AFFINITY NITRATE TRANSPORTER 2.3"/>
    <property type="match status" value="1"/>
</dbReference>
<evidence type="ECO:0000313" key="11">
    <source>
        <dbReference type="EMBL" id="KRQ05449.1"/>
    </source>
</evidence>
<keyword evidence="6 10" id="KW-0812">Transmembrane</keyword>
<keyword evidence="8" id="KW-0534">Nitrate assimilation</keyword>
<dbReference type="GO" id="GO:0042128">
    <property type="term" value="P:nitrate assimilation"/>
    <property type="evidence" value="ECO:0007669"/>
    <property type="project" value="UniProtKB-KW"/>
</dbReference>
<feature type="transmembrane region" description="Helical" evidence="10">
    <location>
        <begin position="246"/>
        <end position="270"/>
    </location>
</feature>
<dbReference type="STRING" id="989370.AOQ71_27780"/>
<dbReference type="Gene3D" id="1.20.1250.20">
    <property type="entry name" value="MFS general substrate transporter like domains"/>
    <property type="match status" value="1"/>
</dbReference>
<keyword evidence="3" id="KW-0813">Transport</keyword>
<dbReference type="FunFam" id="1.20.1250.20:FF:000024">
    <property type="entry name" value="Nitrite extrusion protein NarK"/>
    <property type="match status" value="1"/>
</dbReference>
<evidence type="ECO:0000256" key="6">
    <source>
        <dbReference type="ARBA" id="ARBA00022692"/>
    </source>
</evidence>
<dbReference type="InterPro" id="IPR036259">
    <property type="entry name" value="MFS_trans_sf"/>
</dbReference>
<dbReference type="AlphaFoldDB" id="A0A0R3D670"/>
<feature type="transmembrane region" description="Helical" evidence="10">
    <location>
        <begin position="124"/>
        <end position="142"/>
    </location>
</feature>
<proteinExistence type="inferred from homology"/>
<keyword evidence="9 10" id="KW-0472">Membrane</keyword>
<dbReference type="Proteomes" id="UP000051936">
    <property type="component" value="Unassembled WGS sequence"/>
</dbReference>
<dbReference type="OrthoDB" id="9771451at2"/>
<dbReference type="InterPro" id="IPR044772">
    <property type="entry name" value="NO3_transporter"/>
</dbReference>
<protein>
    <submittedName>
        <fullName evidence="11">Nitrate transporter</fullName>
    </submittedName>
</protein>
<evidence type="ECO:0000256" key="4">
    <source>
        <dbReference type="ARBA" id="ARBA00022475"/>
    </source>
</evidence>
<evidence type="ECO:0000256" key="9">
    <source>
        <dbReference type="ARBA" id="ARBA00023136"/>
    </source>
</evidence>
<evidence type="ECO:0000256" key="2">
    <source>
        <dbReference type="ARBA" id="ARBA00008432"/>
    </source>
</evidence>
<accession>A0A0R3D670</accession>
<dbReference type="CDD" id="cd17341">
    <property type="entry name" value="MFS_NRT2_like"/>
    <property type="match status" value="1"/>
</dbReference>
<evidence type="ECO:0000256" key="1">
    <source>
        <dbReference type="ARBA" id="ARBA00004429"/>
    </source>
</evidence>
<sequence>MREDNPTWISDWRPEDEAFWNATGKTIARRNLIWSIVAEHIGFSVWLIWSIVATKLPQAGFHYSTDELFQLVAVPGLIGALMRFPYTFAVTTFGGRNWTIFSAAILFIPTLSLAYFVSQPETPFWLMLLIASTAGLGGGNFASSMTNISFFFPDRMKGSALGINAAGGNIGVSSVQLLTPMLMSLGVINLFQATPVGGVYLQNAGLMWVLPIAIAVFGAVFFMNNLSSAKSSVKNQLAIVKRKHTWIMAFIYIGTFGSFIGYSAAFPLLIKTQFPTVTIGIAFLGPLVGSLARPLGGWLADKIGGSIITFWNFIAMAAATIGVLYFVGQKDFTGFLTMFLILFVTTGIGNGSTYRMIPSIFREENLFKVRGKGDAARAMALKTASIESGAAVGFIGAVGAVGGYLIPSSFGKSIAATGGPQVALAVFLVFYASCLALTWWFYLRRGPQTEGAASLAEARV</sequence>
<feature type="transmembrane region" description="Helical" evidence="10">
    <location>
        <begin position="332"/>
        <end position="352"/>
    </location>
</feature>
<evidence type="ECO:0000256" key="8">
    <source>
        <dbReference type="ARBA" id="ARBA00023063"/>
    </source>
</evidence>
<gene>
    <name evidence="11" type="ORF">AOQ71_27780</name>
</gene>
<feature type="transmembrane region" description="Helical" evidence="10">
    <location>
        <begin position="98"/>
        <end position="118"/>
    </location>
</feature>
<name>A0A0R3D670_9BRAD</name>
<keyword evidence="12" id="KW-1185">Reference proteome</keyword>
<feature type="transmembrane region" description="Helical" evidence="10">
    <location>
        <begin position="307"/>
        <end position="326"/>
    </location>
</feature>
<comment type="caution">
    <text evidence="11">The sequence shown here is derived from an EMBL/GenBank/DDBJ whole genome shotgun (WGS) entry which is preliminary data.</text>
</comment>
<comment type="subcellular location">
    <subcellularLocation>
        <location evidence="1">Cell inner membrane</location>
        <topology evidence="1">Multi-pass membrane protein</topology>
    </subcellularLocation>
</comment>
<dbReference type="GO" id="GO:0015112">
    <property type="term" value="F:nitrate transmembrane transporter activity"/>
    <property type="evidence" value="ECO:0007669"/>
    <property type="project" value="InterPro"/>
</dbReference>
<feature type="transmembrane region" description="Helical" evidence="10">
    <location>
        <begin position="389"/>
        <end position="410"/>
    </location>
</feature>
<keyword evidence="5" id="KW-0997">Cell inner membrane</keyword>
<evidence type="ECO:0000256" key="3">
    <source>
        <dbReference type="ARBA" id="ARBA00022448"/>
    </source>
</evidence>
<feature type="transmembrane region" description="Helical" evidence="10">
    <location>
        <begin position="68"/>
        <end position="86"/>
    </location>
</feature>
<organism evidence="11 12">
    <name type="scientific">Bradyrhizobium manausense</name>
    <dbReference type="NCBI Taxonomy" id="989370"/>
    <lineage>
        <taxon>Bacteria</taxon>
        <taxon>Pseudomonadati</taxon>
        <taxon>Pseudomonadota</taxon>
        <taxon>Alphaproteobacteria</taxon>
        <taxon>Hyphomicrobiales</taxon>
        <taxon>Nitrobacteraceae</taxon>
        <taxon>Bradyrhizobium</taxon>
    </lineage>
</organism>
<feature type="transmembrane region" description="Helical" evidence="10">
    <location>
        <begin position="208"/>
        <end position="226"/>
    </location>
</feature>
<dbReference type="GO" id="GO:0005886">
    <property type="term" value="C:plasma membrane"/>
    <property type="evidence" value="ECO:0007669"/>
    <property type="project" value="UniProtKB-SubCell"/>
</dbReference>
<dbReference type="EMBL" id="LJYG01000104">
    <property type="protein sequence ID" value="KRQ05449.1"/>
    <property type="molecule type" value="Genomic_DNA"/>
</dbReference>
<reference evidence="11 12" key="1">
    <citation type="submission" date="2015-09" db="EMBL/GenBank/DDBJ databases">
        <title>Draft Genome Sequence of Bradyrhizobium manausense Strain BR 3351T, a Novel Symbiotic Nitrogen-Fixing Alphaproteobacterium Isolated from Brazilian Amazon Rain Forest.</title>
        <authorList>
            <person name="De Araujo J.L."/>
            <person name="Zilli J.E."/>
        </authorList>
    </citation>
    <scope>NUCLEOTIDE SEQUENCE [LARGE SCALE GENOMIC DNA]</scope>
    <source>
        <strain evidence="11 12">BR3351</strain>
    </source>
</reference>
<feature type="transmembrane region" description="Helical" evidence="10">
    <location>
        <begin position="422"/>
        <end position="442"/>
    </location>
</feature>
<keyword evidence="4" id="KW-1003">Cell membrane</keyword>
<dbReference type="GO" id="GO:0015707">
    <property type="term" value="P:nitrite transport"/>
    <property type="evidence" value="ECO:0007669"/>
    <property type="project" value="UniProtKB-ARBA"/>
</dbReference>
<dbReference type="InterPro" id="IPR011701">
    <property type="entry name" value="MFS"/>
</dbReference>
<keyword evidence="7 10" id="KW-1133">Transmembrane helix</keyword>
<feature type="transmembrane region" description="Helical" evidence="10">
    <location>
        <begin position="163"/>
        <end position="188"/>
    </location>
</feature>
<evidence type="ECO:0000256" key="7">
    <source>
        <dbReference type="ARBA" id="ARBA00022989"/>
    </source>
</evidence>